<dbReference type="Proteomes" id="UP001165283">
    <property type="component" value="Unassembled WGS sequence"/>
</dbReference>
<name>A0ABT0ZU25_9PSEU</name>
<keyword evidence="2" id="KW-1185">Reference proteome</keyword>
<organism evidence="1 2">
    <name type="scientific">Pseudonocardia humida</name>
    <dbReference type="NCBI Taxonomy" id="2800819"/>
    <lineage>
        <taxon>Bacteria</taxon>
        <taxon>Bacillati</taxon>
        <taxon>Actinomycetota</taxon>
        <taxon>Actinomycetes</taxon>
        <taxon>Pseudonocardiales</taxon>
        <taxon>Pseudonocardiaceae</taxon>
        <taxon>Pseudonocardia</taxon>
    </lineage>
</organism>
<gene>
    <name evidence="1" type="ORF">KDL28_04110</name>
</gene>
<protein>
    <submittedName>
        <fullName evidence="1">Uncharacterized protein</fullName>
    </submittedName>
</protein>
<dbReference type="EMBL" id="JAGSOV010000009">
    <property type="protein sequence ID" value="MCO1654231.1"/>
    <property type="molecule type" value="Genomic_DNA"/>
</dbReference>
<evidence type="ECO:0000313" key="2">
    <source>
        <dbReference type="Proteomes" id="UP001165283"/>
    </source>
</evidence>
<proteinExistence type="predicted"/>
<reference evidence="1" key="1">
    <citation type="submission" date="2021-04" db="EMBL/GenBank/DDBJ databases">
        <title>Pseudonocardia sp. nov., isolated from sandy soil of mangrove forest.</title>
        <authorList>
            <person name="Zan Z."/>
            <person name="Huang R."/>
            <person name="Liu W."/>
        </authorList>
    </citation>
    <scope>NUCLEOTIDE SEQUENCE</scope>
    <source>
        <strain evidence="1">S2-4</strain>
    </source>
</reference>
<comment type="caution">
    <text evidence="1">The sequence shown here is derived from an EMBL/GenBank/DDBJ whole genome shotgun (WGS) entry which is preliminary data.</text>
</comment>
<accession>A0ABT0ZU25</accession>
<evidence type="ECO:0000313" key="1">
    <source>
        <dbReference type="EMBL" id="MCO1654231.1"/>
    </source>
</evidence>
<dbReference type="RefSeq" id="WP_252435830.1">
    <property type="nucleotide sequence ID" value="NZ_JAGSOV010000009.1"/>
</dbReference>
<sequence length="73" mass="8120">MTERVELEIDPGTAAYLRGCAGRRGGSIEAAAVHELRRLALADSADRTFRWFAEHHPTFFEDAEAERIAAGLY</sequence>